<evidence type="ECO:0000259" key="4">
    <source>
        <dbReference type="SMART" id="SM01359"/>
    </source>
</evidence>
<dbReference type="Pfam" id="PF17973">
    <property type="entry name" value="bMG10"/>
    <property type="match status" value="1"/>
</dbReference>
<dbReference type="SUPFAM" id="SSF48239">
    <property type="entry name" value="Terpenoid cyclases/Protein prenyltransferases"/>
    <property type="match status" value="1"/>
</dbReference>
<dbReference type="KEGG" id="nik:F5I99_16590"/>
<dbReference type="Pfam" id="PF17970">
    <property type="entry name" value="bMG1"/>
    <property type="match status" value="1"/>
</dbReference>
<gene>
    <name evidence="6" type="ORF">F5I99_16590</name>
</gene>
<dbReference type="Pfam" id="PF07703">
    <property type="entry name" value="A2M_BRD"/>
    <property type="match status" value="1"/>
</dbReference>
<dbReference type="SMART" id="SM01359">
    <property type="entry name" value="A2M_N_2"/>
    <property type="match status" value="1"/>
</dbReference>
<keyword evidence="3" id="KW-0472">Membrane</keyword>
<dbReference type="EMBL" id="CP044222">
    <property type="protein sequence ID" value="QEW08663.1"/>
    <property type="molecule type" value="Genomic_DNA"/>
</dbReference>
<dbReference type="InterPro" id="IPR041203">
    <property type="entry name" value="Bact_A2M_MG5"/>
</dbReference>
<dbReference type="InterPro" id="IPR049120">
    <property type="entry name" value="A2M_bMG2"/>
</dbReference>
<dbReference type="Pfam" id="PF00207">
    <property type="entry name" value="A2M"/>
    <property type="match status" value="1"/>
</dbReference>
<dbReference type="InterPro" id="IPR049122">
    <property type="entry name" value="A2MG_CUB"/>
</dbReference>
<dbReference type="InterPro" id="IPR040639">
    <property type="entry name" value="A2MG_MG1"/>
</dbReference>
<dbReference type="InterPro" id="IPR001599">
    <property type="entry name" value="Macroglobln_a2"/>
</dbReference>
<evidence type="ECO:0000313" key="6">
    <source>
        <dbReference type="EMBL" id="QEW08663.1"/>
    </source>
</evidence>
<dbReference type="GO" id="GO:0005615">
    <property type="term" value="C:extracellular space"/>
    <property type="evidence" value="ECO:0007669"/>
    <property type="project" value="InterPro"/>
</dbReference>
<dbReference type="InterPro" id="IPR041462">
    <property type="entry name" value="Bact_A2M_MG6"/>
</dbReference>
<keyword evidence="7" id="KW-1185">Reference proteome</keyword>
<reference evidence="6 7" key="1">
    <citation type="submission" date="2019-09" db="EMBL/GenBank/DDBJ databases">
        <title>Nitrincola iocasae sp. nov., a bacterium isolated from the sediment collected at a cold seep field in South China Sea.</title>
        <authorList>
            <person name="Zhang H."/>
            <person name="Wang H."/>
            <person name="Li C."/>
        </authorList>
    </citation>
    <scope>NUCLEOTIDE SEQUENCE [LARGE SCALE GENOMIC DNA]</scope>
    <source>
        <strain evidence="6 7">KXZD1103</strain>
    </source>
</reference>
<evidence type="ECO:0000256" key="3">
    <source>
        <dbReference type="PIRNR" id="PIRNR038980"/>
    </source>
</evidence>
<dbReference type="GO" id="GO:0004866">
    <property type="term" value="F:endopeptidase inhibitor activity"/>
    <property type="evidence" value="ECO:0007669"/>
    <property type="project" value="UniProtKB-UniRule"/>
</dbReference>
<organism evidence="6 7">
    <name type="scientific">Nitrincola iocasae</name>
    <dbReference type="NCBI Taxonomy" id="2614693"/>
    <lineage>
        <taxon>Bacteria</taxon>
        <taxon>Pseudomonadati</taxon>
        <taxon>Pseudomonadota</taxon>
        <taxon>Gammaproteobacteria</taxon>
        <taxon>Oceanospirillales</taxon>
        <taxon>Oceanospirillaceae</taxon>
        <taxon>Nitrincola</taxon>
    </lineage>
</organism>
<comment type="similarity">
    <text evidence="1">Belongs to the protease inhibitor I39 (alpha-2-macroglobulin) family. Bacterial alpha-2-macroglobulin subfamily.</text>
</comment>
<dbReference type="Proteomes" id="UP000325606">
    <property type="component" value="Chromosome"/>
</dbReference>
<dbReference type="InterPro" id="IPR011625">
    <property type="entry name" value="A2M_N_BRD"/>
</dbReference>
<dbReference type="InterPro" id="IPR002890">
    <property type="entry name" value="MG2"/>
</dbReference>
<dbReference type="InterPro" id="IPR008930">
    <property type="entry name" value="Terpenoid_cyclase/PrenylTrfase"/>
</dbReference>
<accession>A0A5J6LJQ8</accession>
<dbReference type="Gene3D" id="2.60.40.1930">
    <property type="match status" value="1"/>
</dbReference>
<feature type="domain" description="Alpha-2-macroglobulin bait region" evidence="4">
    <location>
        <begin position="727"/>
        <end position="872"/>
    </location>
</feature>
<dbReference type="Pfam" id="PF21765">
    <property type="entry name" value="CUB_A2MG"/>
    <property type="match status" value="1"/>
</dbReference>
<keyword evidence="3" id="KW-1003">Cell membrane</keyword>
<dbReference type="Gene3D" id="1.50.10.20">
    <property type="match status" value="1"/>
</dbReference>
<evidence type="ECO:0000259" key="5">
    <source>
        <dbReference type="SMART" id="SM01360"/>
    </source>
</evidence>
<dbReference type="Pfam" id="PF01835">
    <property type="entry name" value="MG2"/>
    <property type="match status" value="1"/>
</dbReference>
<dbReference type="Pfam" id="PF17972">
    <property type="entry name" value="bMG5"/>
    <property type="match status" value="1"/>
</dbReference>
<dbReference type="Pfam" id="PF21142">
    <property type="entry name" value="A2M_bMG2"/>
    <property type="match status" value="1"/>
</dbReference>
<dbReference type="SMART" id="SM01419">
    <property type="entry name" value="Thiol-ester_cl"/>
    <property type="match status" value="1"/>
</dbReference>
<dbReference type="PIRSF" id="PIRSF038980">
    <property type="entry name" value="A2M_bac"/>
    <property type="match status" value="1"/>
</dbReference>
<evidence type="ECO:0000256" key="2">
    <source>
        <dbReference type="ARBA" id="ARBA00022729"/>
    </source>
</evidence>
<evidence type="ECO:0000313" key="7">
    <source>
        <dbReference type="Proteomes" id="UP000325606"/>
    </source>
</evidence>
<evidence type="ECO:0000256" key="1">
    <source>
        <dbReference type="ARBA" id="ARBA00010556"/>
    </source>
</evidence>
<keyword evidence="3" id="KW-0646">Protease inhibitor</keyword>
<dbReference type="Pfam" id="PF11974">
    <property type="entry name" value="bMG3"/>
    <property type="match status" value="1"/>
</dbReference>
<comment type="function">
    <text evidence="3">Protects the bacterial cell from host peptidases.</text>
</comment>
<proteinExistence type="inferred from homology"/>
<dbReference type="InterPro" id="IPR021868">
    <property type="entry name" value="Alpha_2_Macroglob_MG3"/>
</dbReference>
<dbReference type="Pfam" id="PF07678">
    <property type="entry name" value="TED_complement"/>
    <property type="match status" value="1"/>
</dbReference>
<dbReference type="PANTHER" id="PTHR40094">
    <property type="entry name" value="ALPHA-2-MACROGLOBULIN HOMOLOG"/>
    <property type="match status" value="1"/>
</dbReference>
<feature type="domain" description="Alpha-2-macroglobulin" evidence="5">
    <location>
        <begin position="934"/>
        <end position="1023"/>
    </location>
</feature>
<dbReference type="InterPro" id="IPR011626">
    <property type="entry name" value="Alpha-macroglobulin_TED"/>
</dbReference>
<sequence length="1622" mass="177842">MLAGALWVAVLLVGCGDQAEPDKGAEEAASKAKDRVVLEDKGTAQAALSVMDVSELDVAGASALVVSFSAPLDPDQRFDTLLMLADAQGERLEGGWILSDNLQELRRQPIEPERTLSLQISADIRSVTGVPLGKNETHQLTTRAQPPSLGFASRGSLLPMRLADGLPVIAVNVDKVDVEFFRIRPERLHGFLSEWNRQSAMDLWQLEDMPTNAQLVHTAQFALNPPANTRERLMLPLDDIAALAEPGVFVAVMRPSGTFAYSLPVTVFSRSDIGLSLRRSATGLDAFVQSLDEGLPLAEVRLELLDAKGLTLAEGRSGSDGHVRLPTHKDARLLLATRERATTLLRLQDAALDLAEFEVSGPQAAALNLFAFGPRDLYRPGETVPVNALLRDADGRAQPPQPIPTRILRPDGEVVRSFVWQADAEGLYQYRYPLSESAQTGRWRMQMDLGGETPAVYEFLVEDFLPERLALEISPDAAGPLAPHDDAHFTLEGRYLYGAPAAGNRLIGQLFVEPLREAVPDLPGFQFGDTTETEPDRVIELSESWLDDVGVGELSVPSEWAERRSPLSLTLQASVQESGGRPVTRRAIVPVWPGERLPGIRPLFSDGRVDASSEARFEILVADPTGARLAVSGLTVRLVQERRDYFWQFSSNEGWRSSFNQKDLVLSAQRHDIAAGDQIEVGVPTDWGWYRLEAEDPKTGLVSSVRFHAGYRWQENAEEGNVRPDKVRLTLDKPRYRAGEVASVGVEAPAAGQGYLMVESAEGPLWWQPIDVPAEGAHFELPIPESWARHDLYVSALVVRPGERAAHTVPRRAVGLLHLPLDREDRRLAIELDVPEKMRPGRTLPVRLSLPEQAGETVRVIVSAVDVGILNLTRFETPDPFAAFFGRRGYGIDHLDIYGQLIEVGDTRRAELNFGGDQDSDRGGVAPITSIELVALQSAPVTVAADGSAEVSLEIPDFNGELRIMAQAWSDSAYGMGEAHTIVAAPLVATLAAPRFLAGGDRTEVAIDLTNLTDQPQTLQAQLQVGGLLTASGTWPDSIQLAPGARTTLRMPVEAGAGLGEGTLSLVVAGLALPDETFAPLEQHWQIGVRPAWPAQTVSFVAALQPDTSAWSLLQLAPQYDQLDARRVAVSLSARPPLDLAEHVRELFAYPYGCAEQTTSGLYPSLYARPELLASLGIRGQDAETRRARIEIGIERLLGMQRYNGSFALWNSDGEEEFWLTAYVGDFLLRAVEEGFAVPEAALESLRKRLLVYLQNPAQIEARYTDNAERTRFAVQAYAAYVLTRHGQAPLGSLRQLAQRREHAPSGLALAQLGFALQRMGDGDRADTLLDAALQHQRDPGRRGWIGDYGSPLRDMALTLALFEEHSLQVSVRDQLHLMLSEQLRERPWLSTQERNALFLAGRHGLSRAGETWQAQVTAAATNRVEGDRPRALRFGETELGDDFQLSNPGTSTLYQRTTLTGYPRSALPADEHQIAVSRRMLRLDGSDVTGELDSGELVLVHLTLRARTRVHDALVVDLLPAGLELENQRLDGSARLPSASTEINELLQRRGEQTPRHEAWLGDRYVAAVDLHEGVRTDLLYLARAVTPGVYRVPPPLVESMYRPSLQGRGATPPDLRVLAR</sequence>
<dbReference type="Pfam" id="PF17962">
    <property type="entry name" value="bMG6"/>
    <property type="match status" value="1"/>
</dbReference>
<keyword evidence="2" id="KW-0732">Signal</keyword>
<protein>
    <recommendedName>
        <fullName evidence="3">Alpha-2-macroglobulin</fullName>
    </recommendedName>
</protein>
<name>A0A5J6LJQ8_9GAMM</name>
<dbReference type="InterPro" id="IPR041246">
    <property type="entry name" value="Bact_MG10"/>
</dbReference>
<dbReference type="InterPro" id="IPR051802">
    <property type="entry name" value="YfhM-like"/>
</dbReference>
<dbReference type="PANTHER" id="PTHR40094:SF1">
    <property type="entry name" value="UBIQUITIN DOMAIN-CONTAINING PROTEIN"/>
    <property type="match status" value="1"/>
</dbReference>
<dbReference type="CDD" id="cd02891">
    <property type="entry name" value="A2M_like"/>
    <property type="match status" value="1"/>
</dbReference>
<dbReference type="InterPro" id="IPR047565">
    <property type="entry name" value="Alpha-macroglob_thiol-ester_cl"/>
</dbReference>
<dbReference type="InterPro" id="IPR026284">
    <property type="entry name" value="A2MG_proteobact"/>
</dbReference>
<dbReference type="SMART" id="SM01360">
    <property type="entry name" value="A2M"/>
    <property type="match status" value="1"/>
</dbReference>